<name>A0AAE0PK02_SORBR</name>
<reference evidence="3" key="2">
    <citation type="submission" date="2023-07" db="EMBL/GenBank/DDBJ databases">
        <authorList>
            <consortium name="Lawrence Berkeley National Laboratory"/>
            <person name="Haridas S."/>
            <person name="Hensen N."/>
            <person name="Bonometti L."/>
            <person name="Westerberg I."/>
            <person name="Brannstrom I.O."/>
            <person name="Guillou S."/>
            <person name="Cros-Aarteil S."/>
            <person name="Calhoun S."/>
            <person name="Kuo A."/>
            <person name="Mondo S."/>
            <person name="Pangilinan J."/>
            <person name="Riley R."/>
            <person name="LaButti K."/>
            <person name="Andreopoulos B."/>
            <person name="Lipzen A."/>
            <person name="Chen C."/>
            <person name="Yanf M."/>
            <person name="Daum C."/>
            <person name="Ng V."/>
            <person name="Clum A."/>
            <person name="Steindorff A."/>
            <person name="Ohm R."/>
            <person name="Martin F."/>
            <person name="Silar P."/>
            <person name="Natvig D."/>
            <person name="Lalanne C."/>
            <person name="Gautier V."/>
            <person name="Ament-velasquez S.L."/>
            <person name="Kruys A."/>
            <person name="Hutchinson M.I."/>
            <person name="Powell A.J."/>
            <person name="Barry K."/>
            <person name="Miller A.N."/>
            <person name="Grigoriev I.V."/>
            <person name="Debuchy R."/>
            <person name="Gladieux P."/>
            <person name="Thoren M.H."/>
            <person name="Johannesson H."/>
        </authorList>
    </citation>
    <scope>NUCLEOTIDE SEQUENCE</scope>
    <source>
        <strain evidence="3">FGSC 1904</strain>
    </source>
</reference>
<feature type="compositionally biased region" description="Low complexity" evidence="2">
    <location>
        <begin position="729"/>
        <end position="740"/>
    </location>
</feature>
<feature type="region of interest" description="Disordered" evidence="2">
    <location>
        <begin position="389"/>
        <end position="409"/>
    </location>
</feature>
<protein>
    <submittedName>
        <fullName evidence="3">Microtubule associated protein-domain-containing protein</fullName>
    </submittedName>
</protein>
<evidence type="ECO:0000313" key="4">
    <source>
        <dbReference type="Proteomes" id="UP001281003"/>
    </source>
</evidence>
<feature type="region of interest" description="Disordered" evidence="2">
    <location>
        <begin position="460"/>
        <end position="537"/>
    </location>
</feature>
<dbReference type="AlphaFoldDB" id="A0AAE0PK02"/>
<feature type="compositionally biased region" description="Basic and acidic residues" evidence="2">
    <location>
        <begin position="399"/>
        <end position="409"/>
    </location>
</feature>
<accession>A0AAE0PK02</accession>
<dbReference type="Proteomes" id="UP001281003">
    <property type="component" value="Unassembled WGS sequence"/>
</dbReference>
<evidence type="ECO:0000256" key="2">
    <source>
        <dbReference type="SAM" id="MobiDB-lite"/>
    </source>
</evidence>
<sequence>MDTSYLAQQVNSIIGQLHGLFDEIGVAHNDREHREAELFAALSEALQNQVRRVTNEKQEMIEEAQRIITTIRQMEVAMDDTKKARLSLQDDGLKVTYPLIQCIEGLQEKHNQVARAHRERYEEIKKLAQALESYSLHLEPGFVKLELPPTGPDQPVSTTFDLTDSYVQKLDEEFTRVFEEYTRRVAAVKSVAEEIIQLWAELGTPQAQTDGAIVKYYRDAPEQLGLHQVDIERLRAKKDKLADEKQNRENRLASLKATVGELWEKLGVDESARKAFLNSNRGCGMRQINEFEDELSRLNELKRQNMHIFIEDARVKLQGLWDALYYSEDEMLEFTPAFSDVYSDALLEAHEREIARLETLKEQRAPLLSLIDKYKSLVADREELAASSQDASRLLMKGQKGERRDPGKLLREEKMRKRIAKELPKVTVDLRKTLEQWEEEYGRPFLVQGERFLDQIEEEDPKAGLGTSRPKTPGVSASAAKPRERAATLSRANSAHALRGQPPKSPVKTPSASTTALPARSATVNGKAGSPTRLPARAPLSNLAFMNTAPVDRVTGRPDSRADATGTLRGAPLLRAPPPKMRSLLPAPDLEKPNNPYNGTNLRSSITLVREVEAEEMYEDRGSSRGSTRPGHSNSISSHTSRTSHSSLTSYTASQSSFKQLPQAPPPPVRQISDRESAGSAVSESENWQTYENGSDLEEEAGSLYLHKVRGARSLGGFRRSTPDDSRPQSHASHHSQSTHGFGQLQQAAQIRAMKQSGLQPPAHAGRVALVDADGDRIMGGQSEWADEDGYSHYH</sequence>
<dbReference type="InterPro" id="IPR007145">
    <property type="entry name" value="MAP65_Ase1_PRC1"/>
</dbReference>
<dbReference type="GO" id="GO:0005737">
    <property type="term" value="C:cytoplasm"/>
    <property type="evidence" value="ECO:0007669"/>
    <property type="project" value="TreeGrafter"/>
</dbReference>
<feature type="region of interest" description="Disordered" evidence="2">
    <location>
        <begin position="552"/>
        <end position="692"/>
    </location>
</feature>
<comment type="caution">
    <text evidence="3">The sequence shown here is derived from an EMBL/GenBank/DDBJ whole genome shotgun (WGS) entry which is preliminary data.</text>
</comment>
<dbReference type="GO" id="GO:0008017">
    <property type="term" value="F:microtubule binding"/>
    <property type="evidence" value="ECO:0007669"/>
    <property type="project" value="InterPro"/>
</dbReference>
<feature type="region of interest" description="Disordered" evidence="2">
    <location>
        <begin position="715"/>
        <end position="746"/>
    </location>
</feature>
<organism evidence="3 4">
    <name type="scientific">Sordaria brevicollis</name>
    <dbReference type="NCBI Taxonomy" id="83679"/>
    <lineage>
        <taxon>Eukaryota</taxon>
        <taxon>Fungi</taxon>
        <taxon>Dikarya</taxon>
        <taxon>Ascomycota</taxon>
        <taxon>Pezizomycotina</taxon>
        <taxon>Sordariomycetes</taxon>
        <taxon>Sordariomycetidae</taxon>
        <taxon>Sordariales</taxon>
        <taxon>Sordariaceae</taxon>
        <taxon>Sordaria</taxon>
    </lineage>
</organism>
<feature type="coiled-coil region" evidence="1">
    <location>
        <begin position="224"/>
        <end position="258"/>
    </location>
</feature>
<dbReference type="GO" id="GO:1990023">
    <property type="term" value="C:mitotic spindle midzone"/>
    <property type="evidence" value="ECO:0007669"/>
    <property type="project" value="TreeGrafter"/>
</dbReference>
<feature type="compositionally biased region" description="Low complexity" evidence="2">
    <location>
        <begin position="632"/>
        <end position="657"/>
    </location>
</feature>
<dbReference type="PANTHER" id="PTHR19321">
    <property type="entry name" value="PROTEIN REGULATOR OF CYTOKINESIS 1 PRC1-RELATED"/>
    <property type="match status" value="1"/>
</dbReference>
<evidence type="ECO:0000313" key="3">
    <source>
        <dbReference type="EMBL" id="KAK3401262.1"/>
    </source>
</evidence>
<dbReference type="EMBL" id="JAUTDP010000003">
    <property type="protein sequence ID" value="KAK3401262.1"/>
    <property type="molecule type" value="Genomic_DNA"/>
</dbReference>
<proteinExistence type="predicted"/>
<dbReference type="GO" id="GO:0051256">
    <property type="term" value="P:mitotic spindle midzone assembly"/>
    <property type="evidence" value="ECO:0007669"/>
    <property type="project" value="TreeGrafter"/>
</dbReference>
<evidence type="ECO:0000256" key="1">
    <source>
        <dbReference type="SAM" id="Coils"/>
    </source>
</evidence>
<keyword evidence="1" id="KW-0175">Coiled coil</keyword>
<dbReference type="Pfam" id="PF03999">
    <property type="entry name" value="MAP65_ASE1"/>
    <property type="match status" value="1"/>
</dbReference>
<dbReference type="PANTHER" id="PTHR19321:SF41">
    <property type="entry name" value="FASCETTO-RELATED"/>
    <property type="match status" value="1"/>
</dbReference>
<feature type="compositionally biased region" description="Polar residues" evidence="2">
    <location>
        <begin position="680"/>
        <end position="692"/>
    </location>
</feature>
<gene>
    <name evidence="3" type="ORF">B0T20DRAFT_451849</name>
</gene>
<keyword evidence="4" id="KW-1185">Reference proteome</keyword>
<feature type="compositionally biased region" description="Polar residues" evidence="2">
    <location>
        <begin position="595"/>
        <end position="607"/>
    </location>
</feature>
<dbReference type="Gene3D" id="1.20.58.1520">
    <property type="match status" value="1"/>
</dbReference>
<reference evidence="3" key="1">
    <citation type="journal article" date="2023" name="Mol. Phylogenet. Evol.">
        <title>Genome-scale phylogeny and comparative genomics of the fungal order Sordariales.</title>
        <authorList>
            <person name="Hensen N."/>
            <person name="Bonometti L."/>
            <person name="Westerberg I."/>
            <person name="Brannstrom I.O."/>
            <person name="Guillou S."/>
            <person name="Cros-Aarteil S."/>
            <person name="Calhoun S."/>
            <person name="Haridas S."/>
            <person name="Kuo A."/>
            <person name="Mondo S."/>
            <person name="Pangilinan J."/>
            <person name="Riley R."/>
            <person name="LaButti K."/>
            <person name="Andreopoulos B."/>
            <person name="Lipzen A."/>
            <person name="Chen C."/>
            <person name="Yan M."/>
            <person name="Daum C."/>
            <person name="Ng V."/>
            <person name="Clum A."/>
            <person name="Steindorff A."/>
            <person name="Ohm R.A."/>
            <person name="Martin F."/>
            <person name="Silar P."/>
            <person name="Natvig D.O."/>
            <person name="Lalanne C."/>
            <person name="Gautier V."/>
            <person name="Ament-Velasquez S.L."/>
            <person name="Kruys A."/>
            <person name="Hutchinson M.I."/>
            <person name="Powell A.J."/>
            <person name="Barry K."/>
            <person name="Miller A.N."/>
            <person name="Grigoriev I.V."/>
            <person name="Debuchy R."/>
            <person name="Gladieux P."/>
            <person name="Hiltunen Thoren M."/>
            <person name="Johannesson H."/>
        </authorList>
    </citation>
    <scope>NUCLEOTIDE SEQUENCE</scope>
    <source>
        <strain evidence="3">FGSC 1904</strain>
    </source>
</reference>